<keyword evidence="2" id="KW-0963">Cytoplasm</keyword>
<evidence type="ECO:0000256" key="2">
    <source>
        <dbReference type="ARBA" id="ARBA00022490"/>
    </source>
</evidence>
<dbReference type="Gene3D" id="1.10.287.110">
    <property type="entry name" value="DnaJ domain"/>
    <property type="match status" value="1"/>
</dbReference>
<dbReference type="PANTHER" id="PTHR44313">
    <property type="entry name" value="DNAJ HOMOLOG SUBFAMILY C MEMBER 17"/>
    <property type="match status" value="1"/>
</dbReference>
<dbReference type="GO" id="GO:0000390">
    <property type="term" value="P:spliceosomal complex disassembly"/>
    <property type="evidence" value="ECO:0007669"/>
    <property type="project" value="TreeGrafter"/>
</dbReference>
<dbReference type="InterPro" id="IPR001623">
    <property type="entry name" value="DnaJ_domain"/>
</dbReference>
<dbReference type="eggNOG" id="COG0484">
    <property type="taxonomic scope" value="Bacteria"/>
</dbReference>
<evidence type="ECO:0000256" key="1">
    <source>
        <dbReference type="ARBA" id="ARBA00004496"/>
    </source>
</evidence>
<comment type="subcellular location">
    <subcellularLocation>
        <location evidence="1">Cytoplasm</location>
    </subcellularLocation>
</comment>
<dbReference type="RefSeq" id="WP_015162312.1">
    <property type="nucleotide sequence ID" value="NC_019697.1"/>
</dbReference>
<proteinExistence type="predicted"/>
<dbReference type="PROSITE" id="PS50076">
    <property type="entry name" value="DNAJ_2"/>
    <property type="match status" value="1"/>
</dbReference>
<dbReference type="Pfam" id="PF00226">
    <property type="entry name" value="DnaJ"/>
    <property type="match status" value="1"/>
</dbReference>
<evidence type="ECO:0000313" key="6">
    <source>
        <dbReference type="Proteomes" id="UP000010366"/>
    </source>
</evidence>
<dbReference type="OrthoDB" id="9779889at2"/>
<dbReference type="Proteomes" id="UP000010366">
    <property type="component" value="Chromosome"/>
</dbReference>
<dbReference type="HOGENOM" id="CLU_085705_0_0_3"/>
<accession>K9UNH9</accession>
<dbReference type="InterPro" id="IPR052094">
    <property type="entry name" value="Pre-mRNA-splicing_ERAD"/>
</dbReference>
<evidence type="ECO:0000259" key="4">
    <source>
        <dbReference type="PROSITE" id="PS50076"/>
    </source>
</evidence>
<evidence type="ECO:0000256" key="3">
    <source>
        <dbReference type="ARBA" id="ARBA00023186"/>
    </source>
</evidence>
<dbReference type="PRINTS" id="PR00625">
    <property type="entry name" value="JDOMAIN"/>
</dbReference>
<protein>
    <submittedName>
        <fullName evidence="5">DnaJ-class molecular chaperone with C-terminal Zn finger domain</fullName>
    </submittedName>
</protein>
<gene>
    <name evidence="5" type="ORF">Cha6605_5341</name>
</gene>
<dbReference type="SUPFAM" id="SSF46565">
    <property type="entry name" value="Chaperone J-domain"/>
    <property type="match status" value="1"/>
</dbReference>
<dbReference type="InterPro" id="IPR036869">
    <property type="entry name" value="J_dom_sf"/>
</dbReference>
<keyword evidence="6" id="KW-1185">Reference proteome</keyword>
<dbReference type="GO" id="GO:0005737">
    <property type="term" value="C:cytoplasm"/>
    <property type="evidence" value="ECO:0007669"/>
    <property type="project" value="UniProtKB-SubCell"/>
</dbReference>
<sequence>MKSNITLDKSYELFGLTRSASIDEIKSIYRQMAKEIHPDLNPNDVTALDRFNTLNQAYQLLLDAAQSVNNIDPEATDKATANENMDARVDGVRITYIVDPPLSPEDLQLKQEIFASLEKILRRGDFRQAVTTIDLLVRVIPNRNEIVKKQSEVYFKYAQELVNGRRQLNLARTYLKESVKLNPHDPQHWEAVNRQFNRIERLLK</sequence>
<name>K9UNH9_CHAP6</name>
<reference evidence="5 6" key="1">
    <citation type="submission" date="2012-05" db="EMBL/GenBank/DDBJ databases">
        <title>Finished chromosome of genome of Chamaesiphon sp. PCC 6605.</title>
        <authorList>
            <consortium name="US DOE Joint Genome Institute"/>
            <person name="Gugger M."/>
            <person name="Coursin T."/>
            <person name="Rippka R."/>
            <person name="Tandeau De Marsac N."/>
            <person name="Huntemann M."/>
            <person name="Wei C.-L."/>
            <person name="Han J."/>
            <person name="Detter J.C."/>
            <person name="Han C."/>
            <person name="Tapia R."/>
            <person name="Chen A."/>
            <person name="Kyrpides N."/>
            <person name="Mavromatis K."/>
            <person name="Markowitz V."/>
            <person name="Szeto E."/>
            <person name="Ivanova N."/>
            <person name="Pagani I."/>
            <person name="Pati A."/>
            <person name="Goodwin L."/>
            <person name="Nordberg H.P."/>
            <person name="Cantor M.N."/>
            <person name="Hua S.X."/>
            <person name="Woyke T."/>
            <person name="Kerfeld C.A."/>
        </authorList>
    </citation>
    <scope>NUCLEOTIDE SEQUENCE [LARGE SCALE GENOMIC DNA]</scope>
    <source>
        <strain evidence="6">ATCC 27169 / PCC 6605</strain>
    </source>
</reference>
<dbReference type="SMART" id="SM00271">
    <property type="entry name" value="DnaJ"/>
    <property type="match status" value="1"/>
</dbReference>
<keyword evidence="3" id="KW-0143">Chaperone</keyword>
<organism evidence="5 6">
    <name type="scientific">Chamaesiphon minutus (strain ATCC 27169 / PCC 6605)</name>
    <dbReference type="NCBI Taxonomy" id="1173020"/>
    <lineage>
        <taxon>Bacteria</taxon>
        <taxon>Bacillati</taxon>
        <taxon>Cyanobacteriota</taxon>
        <taxon>Cyanophyceae</taxon>
        <taxon>Gomontiellales</taxon>
        <taxon>Chamaesiphonaceae</taxon>
        <taxon>Chamaesiphon</taxon>
    </lineage>
</organism>
<dbReference type="KEGG" id="cmp:Cha6605_5341"/>
<feature type="domain" description="J" evidence="4">
    <location>
        <begin position="9"/>
        <end position="66"/>
    </location>
</feature>
<dbReference type="STRING" id="1173020.Cha6605_5341"/>
<dbReference type="EMBL" id="CP003600">
    <property type="protein sequence ID" value="AFY96228.1"/>
    <property type="molecule type" value="Genomic_DNA"/>
</dbReference>
<evidence type="ECO:0000313" key="5">
    <source>
        <dbReference type="EMBL" id="AFY96228.1"/>
    </source>
</evidence>
<dbReference type="PANTHER" id="PTHR44313:SF1">
    <property type="entry name" value="DNAJ HOMOLOG SUBFAMILY C MEMBER 17"/>
    <property type="match status" value="1"/>
</dbReference>
<dbReference type="AlphaFoldDB" id="K9UNH9"/>
<dbReference type="CDD" id="cd06257">
    <property type="entry name" value="DnaJ"/>
    <property type="match status" value="1"/>
</dbReference>